<evidence type="ECO:0000259" key="2">
    <source>
        <dbReference type="Pfam" id="PF01883"/>
    </source>
</evidence>
<evidence type="ECO:0000313" key="4">
    <source>
        <dbReference type="EMBL" id="GMA39192.1"/>
    </source>
</evidence>
<dbReference type="PANTHER" id="PTHR42831">
    <property type="entry name" value="FE-S PROTEIN MATURATION AUXILIARY FACTOR YITW"/>
    <property type="match status" value="1"/>
</dbReference>
<feature type="domain" description="MIP18 family-like" evidence="2">
    <location>
        <begin position="25"/>
        <end position="93"/>
    </location>
</feature>
<comment type="caution">
    <text evidence="4">The sequence shown here is derived from an EMBL/GenBank/DDBJ whole genome shotgun (WGS) entry which is preliminary data.</text>
</comment>
<name>A0ABQ6IMP7_9MICO</name>
<gene>
    <name evidence="4" type="primary">paaD</name>
    <name evidence="4" type="ORF">GCM10025883_12370</name>
</gene>
<dbReference type="InterPro" id="IPR052339">
    <property type="entry name" value="Fe-S_Maturation_MIP18"/>
</dbReference>
<organism evidence="4 5">
    <name type="scientific">Mobilicoccus caccae</name>
    <dbReference type="NCBI Taxonomy" id="1859295"/>
    <lineage>
        <taxon>Bacteria</taxon>
        <taxon>Bacillati</taxon>
        <taxon>Actinomycetota</taxon>
        <taxon>Actinomycetes</taxon>
        <taxon>Micrococcales</taxon>
        <taxon>Dermatophilaceae</taxon>
        <taxon>Mobilicoccus</taxon>
    </lineage>
</organism>
<protein>
    <submittedName>
        <fullName evidence="4">Phenylacetate-CoA oxygenase subunit PaaJ</fullName>
    </submittedName>
</protein>
<dbReference type="RefSeq" id="WP_284303158.1">
    <property type="nucleotide sequence ID" value="NZ_BSUO01000001.1"/>
</dbReference>
<dbReference type="InterPro" id="IPR002744">
    <property type="entry name" value="MIP18-like"/>
</dbReference>
<dbReference type="SUPFAM" id="SSF117916">
    <property type="entry name" value="Fe-S cluster assembly (FSCA) domain-like"/>
    <property type="match status" value="1"/>
</dbReference>
<dbReference type="InterPro" id="IPR034904">
    <property type="entry name" value="FSCA_dom_sf"/>
</dbReference>
<dbReference type="Pfam" id="PF01883">
    <property type="entry name" value="FeS_assembly_P"/>
    <property type="match status" value="1"/>
</dbReference>
<dbReference type="InterPro" id="IPR011883">
    <property type="entry name" value="PaaD-like"/>
</dbReference>
<accession>A0ABQ6IMP7</accession>
<feature type="domain" description="PaaD zinc beta ribbon" evidence="3">
    <location>
        <begin position="134"/>
        <end position="180"/>
    </location>
</feature>
<proteinExistence type="predicted"/>
<sequence length="182" mass="19788">MTDAPAPATPAGAATRPEAAADRRVWDIAATVCDPEVPVLTLEDLGILRSARATEHGAIVEITPTYSGCPAVGRMRDDVTDALTERGYTDVSVRVVLSPAWTTDWMTEDGKRKLEEYGIAPPDHSHRTPGPRFGGTRVALSVKCPHCDSLDTREVTRFGSTACKAHYVCRACLEPFDYFKVL</sequence>
<dbReference type="EMBL" id="BSUO01000001">
    <property type="protein sequence ID" value="GMA39192.1"/>
    <property type="molecule type" value="Genomic_DNA"/>
</dbReference>
<feature type="region of interest" description="Disordered" evidence="1">
    <location>
        <begin position="1"/>
        <end position="20"/>
    </location>
</feature>
<dbReference type="Gene3D" id="3.30.300.130">
    <property type="entry name" value="Fe-S cluster assembly (FSCA)"/>
    <property type="match status" value="1"/>
</dbReference>
<dbReference type="PANTHER" id="PTHR42831:SF3">
    <property type="entry name" value="1,2-PHENYLACETYL-COA EPOXIDASE, SUBUNIT D-RELATED"/>
    <property type="match status" value="1"/>
</dbReference>
<dbReference type="NCBIfam" id="TIGR02159">
    <property type="entry name" value="PA_CoA_Oxy4"/>
    <property type="match status" value="1"/>
</dbReference>
<dbReference type="Pfam" id="PF23451">
    <property type="entry name" value="Zn_ribbon_PaaD"/>
    <property type="match status" value="1"/>
</dbReference>
<reference evidence="5" key="1">
    <citation type="journal article" date="2019" name="Int. J. Syst. Evol. Microbiol.">
        <title>The Global Catalogue of Microorganisms (GCM) 10K type strain sequencing project: providing services to taxonomists for standard genome sequencing and annotation.</title>
        <authorList>
            <consortium name="The Broad Institute Genomics Platform"/>
            <consortium name="The Broad Institute Genome Sequencing Center for Infectious Disease"/>
            <person name="Wu L."/>
            <person name="Ma J."/>
        </authorList>
    </citation>
    <scope>NUCLEOTIDE SEQUENCE [LARGE SCALE GENOMIC DNA]</scope>
    <source>
        <strain evidence="5">NBRC 113072</strain>
    </source>
</reference>
<feature type="compositionally biased region" description="Low complexity" evidence="1">
    <location>
        <begin position="1"/>
        <end position="18"/>
    </location>
</feature>
<keyword evidence="5" id="KW-1185">Reference proteome</keyword>
<evidence type="ECO:0000313" key="5">
    <source>
        <dbReference type="Proteomes" id="UP001157126"/>
    </source>
</evidence>
<dbReference type="InterPro" id="IPR056572">
    <property type="entry name" value="Zn_ribbon_PaaD"/>
</dbReference>
<evidence type="ECO:0000259" key="3">
    <source>
        <dbReference type="Pfam" id="PF23451"/>
    </source>
</evidence>
<dbReference type="Proteomes" id="UP001157126">
    <property type="component" value="Unassembled WGS sequence"/>
</dbReference>
<evidence type="ECO:0000256" key="1">
    <source>
        <dbReference type="SAM" id="MobiDB-lite"/>
    </source>
</evidence>